<name>A0ABV4EDJ2_9GAMM</name>
<comment type="caution">
    <text evidence="1">The sequence shown here is derived from an EMBL/GenBank/DDBJ whole genome shotgun (WGS) entry which is preliminary data.</text>
</comment>
<sequence>MTTLIDTVMPVEDDIEQVLQVDGLAGRTEDAFTAAYLSNVAVQLHDNPASYRSFGPWWPEVKRLMSENLANQDFGQSIDVDVKAIYCLTRPALTVIAAHLYRAERIDSGYLYSAYHELPVHDDADDTEPYLYVSADEDMEKLIAIRG</sequence>
<gene>
    <name evidence="1" type="ORF">AB6T85_21525</name>
</gene>
<organism evidence="1 2">
    <name type="scientific">Erwinia aeris</name>
    <dbReference type="NCBI Taxonomy" id="3239803"/>
    <lineage>
        <taxon>Bacteria</taxon>
        <taxon>Pseudomonadati</taxon>
        <taxon>Pseudomonadota</taxon>
        <taxon>Gammaproteobacteria</taxon>
        <taxon>Enterobacterales</taxon>
        <taxon>Erwiniaceae</taxon>
        <taxon>Erwinia</taxon>
    </lineage>
</organism>
<accession>A0ABV4EDJ2</accession>
<dbReference type="Proteomes" id="UP001565243">
    <property type="component" value="Unassembled WGS sequence"/>
</dbReference>
<evidence type="ECO:0000313" key="2">
    <source>
        <dbReference type="Proteomes" id="UP001565243"/>
    </source>
</evidence>
<evidence type="ECO:0000313" key="1">
    <source>
        <dbReference type="EMBL" id="MEY8772995.1"/>
    </source>
</evidence>
<protein>
    <submittedName>
        <fullName evidence="1">OlxA</fullName>
    </submittedName>
</protein>
<keyword evidence="2" id="KW-1185">Reference proteome</keyword>
<reference evidence="1 2" key="1">
    <citation type="submission" date="2024-07" db="EMBL/GenBank/DDBJ databases">
        <authorList>
            <person name="Hebao G."/>
        </authorList>
    </citation>
    <scope>NUCLEOTIDE SEQUENCE [LARGE SCALE GENOMIC DNA]</scope>
    <source>
        <strain evidence="1 2">ACCC 02193</strain>
    </source>
</reference>
<dbReference type="EMBL" id="JBGFFX010000017">
    <property type="protein sequence ID" value="MEY8772995.1"/>
    <property type="molecule type" value="Genomic_DNA"/>
</dbReference>
<dbReference type="RefSeq" id="WP_369896625.1">
    <property type="nucleotide sequence ID" value="NZ_JBGFFX010000017.1"/>
</dbReference>
<proteinExistence type="predicted"/>